<dbReference type="PROSITE" id="PS50817">
    <property type="entry name" value="INTEIN_N_TER"/>
    <property type="match status" value="1"/>
</dbReference>
<dbReference type="GO" id="GO:0016539">
    <property type="term" value="P:intein-mediated protein splicing"/>
    <property type="evidence" value="ECO:0007669"/>
    <property type="project" value="InterPro"/>
</dbReference>
<proteinExistence type="predicted"/>
<dbReference type="SMART" id="SM00306">
    <property type="entry name" value="HintN"/>
    <property type="match status" value="1"/>
</dbReference>
<dbReference type="RefSeq" id="WP_092017680.1">
    <property type="nucleotide sequence ID" value="NZ_FOXH01000007.1"/>
</dbReference>
<keyword evidence="1" id="KW-0732">Signal</keyword>
<dbReference type="Proteomes" id="UP000199306">
    <property type="component" value="Unassembled WGS sequence"/>
</dbReference>
<name>A0A1I5UA95_9BACT</name>
<evidence type="ECO:0000259" key="2">
    <source>
        <dbReference type="SMART" id="SM00306"/>
    </source>
</evidence>
<protein>
    <submittedName>
        <fullName evidence="3">Intein N-terminal splicing region</fullName>
    </submittedName>
</protein>
<dbReference type="EMBL" id="FOXH01000007">
    <property type="protein sequence ID" value="SFP91566.1"/>
    <property type="molecule type" value="Genomic_DNA"/>
</dbReference>
<dbReference type="CDD" id="cd00081">
    <property type="entry name" value="Hint"/>
    <property type="match status" value="1"/>
</dbReference>
<evidence type="ECO:0000313" key="4">
    <source>
        <dbReference type="Proteomes" id="UP000199306"/>
    </source>
</evidence>
<feature type="signal peptide" evidence="1">
    <location>
        <begin position="1"/>
        <end position="19"/>
    </location>
</feature>
<dbReference type="InterPro" id="IPR003587">
    <property type="entry name" value="Hint_dom_N"/>
</dbReference>
<gene>
    <name evidence="3" type="ORF">SAMN04515674_10748</name>
</gene>
<dbReference type="OrthoDB" id="645009at2"/>
<accession>A0A1I5UA95</accession>
<dbReference type="InterPro" id="IPR006141">
    <property type="entry name" value="Intein_N"/>
</dbReference>
<feature type="domain" description="Hint" evidence="2">
    <location>
        <begin position="164"/>
        <end position="275"/>
    </location>
</feature>
<evidence type="ECO:0000313" key="3">
    <source>
        <dbReference type="EMBL" id="SFP91566.1"/>
    </source>
</evidence>
<dbReference type="AlphaFoldDB" id="A0A1I5UA95"/>
<reference evidence="3 4" key="1">
    <citation type="submission" date="2016-10" db="EMBL/GenBank/DDBJ databases">
        <authorList>
            <person name="de Groot N.N."/>
        </authorList>
    </citation>
    <scope>NUCLEOTIDE SEQUENCE [LARGE SCALE GENOMIC DNA]</scope>
    <source>
        <strain evidence="4">E92,LMG 26720,CCM 7988</strain>
    </source>
</reference>
<evidence type="ECO:0000256" key="1">
    <source>
        <dbReference type="SAM" id="SignalP"/>
    </source>
</evidence>
<organism evidence="3 4">
    <name type="scientific">Pseudarcicella hirudinis</name>
    <dbReference type="NCBI Taxonomy" id="1079859"/>
    <lineage>
        <taxon>Bacteria</taxon>
        <taxon>Pseudomonadati</taxon>
        <taxon>Bacteroidota</taxon>
        <taxon>Cytophagia</taxon>
        <taxon>Cytophagales</taxon>
        <taxon>Flectobacillaceae</taxon>
        <taxon>Pseudarcicella</taxon>
    </lineage>
</organism>
<keyword evidence="4" id="KW-1185">Reference proteome</keyword>
<dbReference type="InterPro" id="IPR036844">
    <property type="entry name" value="Hint_dom_sf"/>
</dbReference>
<feature type="chain" id="PRO_5011442148" evidence="1">
    <location>
        <begin position="20"/>
        <end position="319"/>
    </location>
</feature>
<dbReference type="Gene3D" id="2.170.16.10">
    <property type="entry name" value="Hedgehog/Intein (Hint) domain"/>
    <property type="match status" value="1"/>
</dbReference>
<dbReference type="SUPFAM" id="SSF51294">
    <property type="entry name" value="Hedgehog/intein (Hint) domain"/>
    <property type="match status" value="1"/>
</dbReference>
<sequence>MKKLLILFFTFLVSFASFSQEETEKGGITSADFDAVKKLTIKNPDKDTYVKQGNFILDNENPPYVFKFSDGIERRIYLYKILEATKMKDVGSLAIFTTPKDGKRIALCIPNPLAEKEVWGKYIDDLKDGEKAVMGFSSCIAFVLAKEFSGVALAAGDKKEDKYEYCFPADAKVKMADGTEKDIALVKTGDEVLSFNSLSEKAEMTKVEQVQIHSGKQFELVQITLTDPANALTASVNSTFSSISLEATANHPVMTAKGQSKMGNLSVGDEVIVFNPENQTFNTYKVFTTKINARKVGKVYNLHTDKDNYLINSVVVLEK</sequence>